<organism evidence="3 4">
    <name type="scientific">Auricularia subglabra (strain TFB-10046 / SS5)</name>
    <name type="common">White-rot fungus</name>
    <name type="synonym">Auricularia delicata (strain TFB10046)</name>
    <dbReference type="NCBI Taxonomy" id="717982"/>
    <lineage>
        <taxon>Eukaryota</taxon>
        <taxon>Fungi</taxon>
        <taxon>Dikarya</taxon>
        <taxon>Basidiomycota</taxon>
        <taxon>Agaricomycotina</taxon>
        <taxon>Agaricomycetes</taxon>
        <taxon>Auriculariales</taxon>
        <taxon>Auriculariaceae</taxon>
        <taxon>Auricularia</taxon>
    </lineage>
</organism>
<feature type="transmembrane region" description="Helical" evidence="1">
    <location>
        <begin position="170"/>
        <end position="195"/>
    </location>
</feature>
<evidence type="ECO:0000256" key="1">
    <source>
        <dbReference type="SAM" id="Phobius"/>
    </source>
</evidence>
<keyword evidence="1" id="KW-1133">Transmembrane helix</keyword>
<feature type="transmembrane region" description="Helical" evidence="1">
    <location>
        <begin position="81"/>
        <end position="99"/>
    </location>
</feature>
<evidence type="ECO:0000256" key="2">
    <source>
        <dbReference type="SAM" id="SignalP"/>
    </source>
</evidence>
<accession>J0WXV9</accession>
<dbReference type="InParanoid" id="J0WXV9"/>
<name>J0WXV9_AURST</name>
<dbReference type="OrthoDB" id="2744793at2759"/>
<dbReference type="EMBL" id="JH687805">
    <property type="protein sequence ID" value="EJD40161.1"/>
    <property type="molecule type" value="Genomic_DNA"/>
</dbReference>
<proteinExistence type="predicted"/>
<keyword evidence="1" id="KW-0472">Membrane</keyword>
<dbReference type="Proteomes" id="UP000006514">
    <property type="component" value="Unassembled WGS sequence"/>
</dbReference>
<dbReference type="AlphaFoldDB" id="J0WXV9"/>
<keyword evidence="1" id="KW-0812">Transmembrane</keyword>
<feature type="transmembrane region" description="Helical" evidence="1">
    <location>
        <begin position="54"/>
        <end position="74"/>
    </location>
</feature>
<evidence type="ECO:0008006" key="5">
    <source>
        <dbReference type="Google" id="ProtNLM"/>
    </source>
</evidence>
<evidence type="ECO:0000313" key="4">
    <source>
        <dbReference type="Proteomes" id="UP000006514"/>
    </source>
</evidence>
<evidence type="ECO:0000313" key="3">
    <source>
        <dbReference type="EMBL" id="EJD40161.1"/>
    </source>
</evidence>
<sequence length="300" mass="32887">MFALSTALLGMDIADLVVCLQTDRWTFSPSPTAEQQMLAFVAARDKLIFYAKPLFELEFLVGDALIVWRVLVLYKSQRFATCLKLVLGALWLSAVVLVARETTCWVESLPTPSDPPLCTTLRQAAWGVSLVLNSLASAFIWRVIRQRRAMLRSMAAFPGQHEGKTRVDRVLYILLISSTVYIAFGLLAVFLTLHAGSTIIDGVKETAYIATLVSDQIVGIYPSVVTIFVLNQETIFGPLSSSPTFARNETTTTILFNPNVTMRSAPGAQRTIALSAIPDEEAGEPGLETIRDDCHGSAEN</sequence>
<feature type="signal peptide" evidence="2">
    <location>
        <begin position="1"/>
        <end position="19"/>
    </location>
</feature>
<dbReference type="KEGG" id="adl:AURDEDRAFT_170739"/>
<keyword evidence="2" id="KW-0732">Signal</keyword>
<keyword evidence="4" id="KW-1185">Reference proteome</keyword>
<protein>
    <recommendedName>
        <fullName evidence="5">G-protein coupled receptors family 1 profile domain-containing protein</fullName>
    </recommendedName>
</protein>
<feature type="transmembrane region" description="Helical" evidence="1">
    <location>
        <begin position="124"/>
        <end position="144"/>
    </location>
</feature>
<feature type="chain" id="PRO_5003741116" description="G-protein coupled receptors family 1 profile domain-containing protein" evidence="2">
    <location>
        <begin position="20"/>
        <end position="300"/>
    </location>
</feature>
<gene>
    <name evidence="3" type="ORF">AURDEDRAFT_170739</name>
</gene>
<reference evidence="4" key="1">
    <citation type="journal article" date="2012" name="Science">
        <title>The Paleozoic origin of enzymatic lignin decomposition reconstructed from 31 fungal genomes.</title>
        <authorList>
            <person name="Floudas D."/>
            <person name="Binder M."/>
            <person name="Riley R."/>
            <person name="Barry K."/>
            <person name="Blanchette R.A."/>
            <person name="Henrissat B."/>
            <person name="Martinez A.T."/>
            <person name="Otillar R."/>
            <person name="Spatafora J.W."/>
            <person name="Yadav J.S."/>
            <person name="Aerts A."/>
            <person name="Benoit I."/>
            <person name="Boyd A."/>
            <person name="Carlson A."/>
            <person name="Copeland A."/>
            <person name="Coutinho P.M."/>
            <person name="de Vries R.P."/>
            <person name="Ferreira P."/>
            <person name="Findley K."/>
            <person name="Foster B."/>
            <person name="Gaskell J."/>
            <person name="Glotzer D."/>
            <person name="Gorecki P."/>
            <person name="Heitman J."/>
            <person name="Hesse C."/>
            <person name="Hori C."/>
            <person name="Igarashi K."/>
            <person name="Jurgens J.A."/>
            <person name="Kallen N."/>
            <person name="Kersten P."/>
            <person name="Kohler A."/>
            <person name="Kuees U."/>
            <person name="Kumar T.K.A."/>
            <person name="Kuo A."/>
            <person name="LaButti K."/>
            <person name="Larrondo L.F."/>
            <person name="Lindquist E."/>
            <person name="Ling A."/>
            <person name="Lombard V."/>
            <person name="Lucas S."/>
            <person name="Lundell T."/>
            <person name="Martin R."/>
            <person name="McLaughlin D.J."/>
            <person name="Morgenstern I."/>
            <person name="Morin E."/>
            <person name="Murat C."/>
            <person name="Nagy L.G."/>
            <person name="Nolan M."/>
            <person name="Ohm R.A."/>
            <person name="Patyshakuliyeva A."/>
            <person name="Rokas A."/>
            <person name="Ruiz-Duenas F.J."/>
            <person name="Sabat G."/>
            <person name="Salamov A."/>
            <person name="Samejima M."/>
            <person name="Schmutz J."/>
            <person name="Slot J.C."/>
            <person name="St John F."/>
            <person name="Stenlid J."/>
            <person name="Sun H."/>
            <person name="Sun S."/>
            <person name="Syed K."/>
            <person name="Tsang A."/>
            <person name="Wiebenga A."/>
            <person name="Young D."/>
            <person name="Pisabarro A."/>
            <person name="Eastwood D.C."/>
            <person name="Martin F."/>
            <person name="Cullen D."/>
            <person name="Grigoriev I.V."/>
            <person name="Hibbett D.S."/>
        </authorList>
    </citation>
    <scope>NUCLEOTIDE SEQUENCE [LARGE SCALE GENOMIC DNA]</scope>
    <source>
        <strain evidence="4">TFB10046</strain>
    </source>
</reference>
<feature type="transmembrane region" description="Helical" evidence="1">
    <location>
        <begin position="207"/>
        <end position="230"/>
    </location>
</feature>